<dbReference type="InterPro" id="IPR014975">
    <property type="entry name" value="DUF1836"/>
</dbReference>
<evidence type="ECO:0008006" key="2">
    <source>
        <dbReference type="Google" id="ProtNLM"/>
    </source>
</evidence>
<sequence length="238" mass="27789">MSLLLSVTILHFIVLFSFTMLSGFVNHFISYIVLCQEKFHLDEWFQMFYSTYEVIMLPTEAFNEKILAFHLPRFAEIPDIDLNMDQLLFYIERVFQPLEGGSKEKILTTAMVNNYVKQKLIAPPVRKRYRREHITYLIVISVFKNLFSIQEIHHLLQIQISSFPIGQAYDYFCRELENILQGTFSQEGLPDDTSVTNAPQSRLVRCSMIAFAHKLYTLALMDELAPPTEKAKHPLHFS</sequence>
<accession>A0A645FI45</accession>
<organism evidence="1">
    <name type="scientific">bioreactor metagenome</name>
    <dbReference type="NCBI Taxonomy" id="1076179"/>
    <lineage>
        <taxon>unclassified sequences</taxon>
        <taxon>metagenomes</taxon>
        <taxon>ecological metagenomes</taxon>
    </lineage>
</organism>
<dbReference type="PANTHER" id="PTHR40056">
    <property type="entry name" value="HYPOTHETICAL CYTOSOLIC PROTEIN"/>
    <property type="match status" value="1"/>
</dbReference>
<reference evidence="1" key="1">
    <citation type="submission" date="2019-08" db="EMBL/GenBank/DDBJ databases">
        <authorList>
            <person name="Kucharzyk K."/>
            <person name="Murdoch R.W."/>
            <person name="Higgins S."/>
            <person name="Loffler F."/>
        </authorList>
    </citation>
    <scope>NUCLEOTIDE SEQUENCE</scope>
</reference>
<dbReference type="AlphaFoldDB" id="A0A645FI45"/>
<comment type="caution">
    <text evidence="1">The sequence shown here is derived from an EMBL/GenBank/DDBJ whole genome shotgun (WGS) entry which is preliminary data.</text>
</comment>
<gene>
    <name evidence="1" type="ORF">SDC9_161421</name>
</gene>
<dbReference type="EMBL" id="VSSQ01060687">
    <property type="protein sequence ID" value="MPN14095.1"/>
    <property type="molecule type" value="Genomic_DNA"/>
</dbReference>
<protein>
    <recommendedName>
        <fullName evidence="2">DUF1836 domain-containing protein</fullName>
    </recommendedName>
</protein>
<dbReference type="PANTHER" id="PTHR40056:SF1">
    <property type="entry name" value="DUF1836 DOMAIN-CONTAINING PROTEIN"/>
    <property type="match status" value="1"/>
</dbReference>
<name>A0A645FI45_9ZZZZ</name>
<evidence type="ECO:0000313" key="1">
    <source>
        <dbReference type="EMBL" id="MPN14095.1"/>
    </source>
</evidence>
<proteinExistence type="predicted"/>
<dbReference type="Pfam" id="PF08876">
    <property type="entry name" value="DUF1836"/>
    <property type="match status" value="1"/>
</dbReference>